<dbReference type="EMBL" id="CP053941">
    <property type="protein sequence ID" value="QKG91349.1"/>
    <property type="molecule type" value="Genomic_DNA"/>
</dbReference>
<name>A0A7D3XSC8_9EURY</name>
<evidence type="ECO:0008006" key="4">
    <source>
        <dbReference type="Google" id="ProtNLM"/>
    </source>
</evidence>
<keyword evidence="3" id="KW-1185">Reference proteome</keyword>
<evidence type="ECO:0000313" key="2">
    <source>
        <dbReference type="EMBL" id="QKG91349.1"/>
    </source>
</evidence>
<dbReference type="Gene3D" id="3.40.720.10">
    <property type="entry name" value="Alkaline Phosphatase, subunit A"/>
    <property type="match status" value="1"/>
</dbReference>
<dbReference type="InterPro" id="IPR017850">
    <property type="entry name" value="Alkaline_phosphatase_core_sf"/>
</dbReference>
<proteinExistence type="predicted"/>
<dbReference type="Proteomes" id="UP000505020">
    <property type="component" value="Chromosome"/>
</dbReference>
<evidence type="ECO:0000313" key="3">
    <source>
        <dbReference type="Proteomes" id="UP000505020"/>
    </source>
</evidence>
<organism evidence="2 3">
    <name type="scientific">Halorubrum salinarum</name>
    <dbReference type="NCBI Taxonomy" id="2739057"/>
    <lineage>
        <taxon>Archaea</taxon>
        <taxon>Methanobacteriati</taxon>
        <taxon>Methanobacteriota</taxon>
        <taxon>Stenosarchaea group</taxon>
        <taxon>Halobacteria</taxon>
        <taxon>Halobacteriales</taxon>
        <taxon>Haloferacaceae</taxon>
        <taxon>Halorubrum</taxon>
    </lineage>
</organism>
<dbReference type="SUPFAM" id="SSF53649">
    <property type="entry name" value="Alkaline phosphatase-like"/>
    <property type="match status" value="1"/>
</dbReference>
<feature type="region of interest" description="Disordered" evidence="1">
    <location>
        <begin position="285"/>
        <end position="308"/>
    </location>
</feature>
<dbReference type="RefSeq" id="WP_173228049.1">
    <property type="nucleotide sequence ID" value="NZ_CP053941.1"/>
</dbReference>
<dbReference type="AlphaFoldDB" id="A0A7D3XSC8"/>
<accession>A0A7D3XSC8</accession>
<dbReference type="KEGG" id="hsai:HPS36_00275"/>
<gene>
    <name evidence="2" type="ORF">HPS36_00275</name>
</gene>
<sequence length="317" mass="36521">MNLRYALREIRKNGFDRTWWRKRFFTHVVSQYFTKVRKPDSDPVTDQEWDNLIILDACRYDLFRELYQEEPLQGDLQSRTSVQSGTPGFLSETFTNDKFHDIVYVTGNPYVNTDLPSGTFHAVESVWQDGWDDELQTVHPDTMAERTVEIANRYPDKRIISHFLQPHAPFVGDVKLGQRETFAIREQAMGDEDARTRNRTPFELLDAGTVTRDKVWEAYRSNLEFAWPAVERLLSELPGLTAVTSDHGNAMGERAWPFPIRVYGHPLGILIPALTQVPWLTHTNGPRKEITAESPDSESTTVDEATSERLRMLGYAE</sequence>
<evidence type="ECO:0000256" key="1">
    <source>
        <dbReference type="SAM" id="MobiDB-lite"/>
    </source>
</evidence>
<dbReference type="GeneID" id="55593391"/>
<protein>
    <recommendedName>
        <fullName evidence="4">Sulfatase N-terminal domain-containing protein</fullName>
    </recommendedName>
</protein>
<reference evidence="2 3" key="1">
    <citation type="submission" date="2020-05" db="EMBL/GenBank/DDBJ databases">
        <title>Halorubrum RHB-C sp.nov., an extremely halophilic archaeon isolated from solar salt farm.</title>
        <authorList>
            <person name="Ho H."/>
            <person name="Danganan R.E."/>
            <person name="Dedeles G.R."/>
            <person name="Kim S.-G."/>
        </authorList>
    </citation>
    <scope>NUCLEOTIDE SEQUENCE [LARGE SCALE GENOMIC DNA]</scope>
    <source>
        <strain evidence="2 3">RHB-C</strain>
    </source>
</reference>